<dbReference type="OrthoDB" id="583214at2"/>
<dbReference type="RefSeq" id="WP_112570686.1">
    <property type="nucleotide sequence ID" value="NZ_CP043450.1"/>
</dbReference>
<dbReference type="Proteomes" id="UP000251402">
    <property type="component" value="Chromosome"/>
</dbReference>
<keyword evidence="2" id="KW-1185">Reference proteome</keyword>
<organism evidence="1 2">
    <name type="scientific">Mucilaginibacter rubeus</name>
    <dbReference type="NCBI Taxonomy" id="2027860"/>
    <lineage>
        <taxon>Bacteria</taxon>
        <taxon>Pseudomonadati</taxon>
        <taxon>Bacteroidota</taxon>
        <taxon>Sphingobacteriia</taxon>
        <taxon>Sphingobacteriales</taxon>
        <taxon>Sphingobacteriaceae</taxon>
        <taxon>Mucilaginibacter</taxon>
    </lineage>
</organism>
<proteinExistence type="predicted"/>
<name>A0A5C1I796_9SPHI</name>
<dbReference type="KEGG" id="mrub:DEO27_029110"/>
<sequence>MKLIIFSLILIFSGSIKQYHEEQLHIYVGKKHDKYLGCLNCSKDESKSIWSPFGDYGSRHMPNAIWNELGKYGSANSQYSPFNNDAKYPPIILDNHKRFCGYLTVNKNNQQRSKNYLAEQICDDIDHIREDIANWYSWAIDRNY</sequence>
<protein>
    <submittedName>
        <fullName evidence="1">Uncharacterized protein</fullName>
    </submittedName>
</protein>
<dbReference type="EMBL" id="CP043450">
    <property type="protein sequence ID" value="QEM13905.1"/>
    <property type="molecule type" value="Genomic_DNA"/>
</dbReference>
<evidence type="ECO:0000313" key="1">
    <source>
        <dbReference type="EMBL" id="QEM13905.1"/>
    </source>
</evidence>
<evidence type="ECO:0000313" key="2">
    <source>
        <dbReference type="Proteomes" id="UP000251402"/>
    </source>
</evidence>
<accession>A0A5C1I796</accession>
<gene>
    <name evidence="1" type="ORF">DEO27_029110</name>
</gene>
<dbReference type="AlphaFoldDB" id="A0A5C1I796"/>
<reference evidence="1" key="1">
    <citation type="submission" date="2019-08" db="EMBL/GenBank/DDBJ databases">
        <title>Comparative genome analysis confer to the adaptation heavy metal polluted environment.</title>
        <authorList>
            <person name="Li Y."/>
        </authorList>
    </citation>
    <scope>NUCLEOTIDE SEQUENCE [LARGE SCALE GENOMIC DNA]</scope>
    <source>
        <strain evidence="1">P1</strain>
    </source>
</reference>